<dbReference type="HOGENOM" id="CLU_070912_0_0_1"/>
<dbReference type="GO" id="GO:0005737">
    <property type="term" value="C:cytoplasm"/>
    <property type="evidence" value="ECO:0007669"/>
    <property type="project" value="UniProtKB-SubCell"/>
</dbReference>
<protein>
    <recommendedName>
        <fullName evidence="4">Cilia- and flagella-associated protein 299</fullName>
    </recommendedName>
</protein>
<dbReference type="Pfam" id="PF14713">
    <property type="entry name" value="DUF4464"/>
    <property type="match status" value="1"/>
</dbReference>
<evidence type="ECO:0000256" key="3">
    <source>
        <dbReference type="ARBA" id="ARBA00004496"/>
    </source>
</evidence>
<evidence type="ECO:0000256" key="6">
    <source>
        <dbReference type="ARBA" id="ARBA00023242"/>
    </source>
</evidence>
<keyword evidence="6" id="KW-0539">Nucleus</keyword>
<dbReference type="KEGG" id="aag:5570724"/>
<dbReference type="GO" id="GO:0005634">
    <property type="term" value="C:nucleus"/>
    <property type="evidence" value="ECO:0007669"/>
    <property type="project" value="UniProtKB-SubCell"/>
</dbReference>
<dbReference type="Proteomes" id="UP000682892">
    <property type="component" value="Chromosome 2"/>
</dbReference>
<evidence type="ECO:0000256" key="5">
    <source>
        <dbReference type="ARBA" id="ARBA00022490"/>
    </source>
</evidence>
<evidence type="ECO:0000313" key="7">
    <source>
        <dbReference type="EMBL" id="EAT47442.1"/>
    </source>
</evidence>
<comment type="function">
    <text evidence="1">May be involved in spermatogenesis.</text>
</comment>
<dbReference type="OMA" id="HTNATIY"/>
<organism evidence="7 8">
    <name type="scientific">Aedes aegypti</name>
    <name type="common">Yellowfever mosquito</name>
    <name type="synonym">Culex aegypti</name>
    <dbReference type="NCBI Taxonomy" id="7159"/>
    <lineage>
        <taxon>Eukaryota</taxon>
        <taxon>Metazoa</taxon>
        <taxon>Ecdysozoa</taxon>
        <taxon>Arthropoda</taxon>
        <taxon>Hexapoda</taxon>
        <taxon>Insecta</taxon>
        <taxon>Pterygota</taxon>
        <taxon>Neoptera</taxon>
        <taxon>Endopterygota</taxon>
        <taxon>Diptera</taxon>
        <taxon>Nematocera</taxon>
        <taxon>Culicoidea</taxon>
        <taxon>Culicidae</taxon>
        <taxon>Culicinae</taxon>
        <taxon>Aedini</taxon>
        <taxon>Aedes</taxon>
        <taxon>Stegomyia</taxon>
    </lineage>
</organism>
<comment type="subcellular location">
    <subcellularLocation>
        <location evidence="3">Cytoplasm</location>
    </subcellularLocation>
    <subcellularLocation>
        <location evidence="2">Nucleus</location>
    </subcellularLocation>
</comment>
<reference evidence="7" key="3">
    <citation type="submission" date="2012-09" db="EMBL/GenBank/DDBJ databases">
        <authorList>
            <consortium name="VectorBase"/>
        </authorList>
    </citation>
    <scope>NUCLEOTIDE SEQUENCE</scope>
    <source>
        <strain evidence="7">Liverpool</strain>
    </source>
</reference>
<sequence>MKLTDDDLRLLEFPTHKKYLQSLVTTQDLRYLGHKHNGLRLYQTGYRSLTESAFQSRRNEINDFLYATQDPNVYFSRNLITTDPLLSELATRERPNRLGLLSTIIYIRYFRKNAEISGYIDYEQALLRVNKDKESSLNWKAIFQGKQVLYPTKHDLSYYNSRTDRVFKRNSKNYIVLCDPVRGIIFRNTYDRKDIYPDPIGGFFGTNTTRMEIDSDVHEQVVLYDHVVRKNY</sequence>
<evidence type="ECO:0000256" key="1">
    <source>
        <dbReference type="ARBA" id="ARBA00003056"/>
    </source>
</evidence>
<dbReference type="OrthoDB" id="2136125at2759"/>
<proteinExistence type="predicted"/>
<dbReference type="PANTHER" id="PTHR33588:SF1">
    <property type="entry name" value="CILIA- AND FLAGELLA-ASSOCIATED PROTEIN 299"/>
    <property type="match status" value="1"/>
</dbReference>
<reference evidence="7" key="2">
    <citation type="journal article" date="2007" name="Science">
        <title>Genome sequence of Aedes aegypti, a major arbovirus vector.</title>
        <authorList>
            <person name="Nene V."/>
            <person name="Wortman J.R."/>
            <person name="Lawson D."/>
            <person name="Haas B."/>
            <person name="Kodira C."/>
            <person name="Tu Z.J."/>
            <person name="Loftus B."/>
            <person name="Xi Z."/>
            <person name="Megy K."/>
            <person name="Grabherr M."/>
            <person name="Ren Q."/>
            <person name="Zdobnov E.M."/>
            <person name="Lobo N.F."/>
            <person name="Campbell K.S."/>
            <person name="Brown S.E."/>
            <person name="Bonaldo M.F."/>
            <person name="Zhu J."/>
            <person name="Sinkins S.P."/>
            <person name="Hogenkamp D.G."/>
            <person name="Amedeo P."/>
            <person name="Arensburger P."/>
            <person name="Atkinson P.W."/>
            <person name="Bidwell S."/>
            <person name="Biedler J."/>
            <person name="Birney E."/>
            <person name="Bruggner R.V."/>
            <person name="Costas J."/>
            <person name="Coy M.R."/>
            <person name="Crabtree J."/>
            <person name="Crawford M."/>
            <person name="Debruyn B."/>
            <person name="Decaprio D."/>
            <person name="Eiglmeier K."/>
            <person name="Eisenstadt E."/>
            <person name="El-Dorry H."/>
            <person name="Gelbart W.M."/>
            <person name="Gomes S.L."/>
            <person name="Hammond M."/>
            <person name="Hannick L.I."/>
            <person name="Hogan J.R."/>
            <person name="Holmes M.H."/>
            <person name="Jaffe D."/>
            <person name="Johnston J.S."/>
            <person name="Kennedy R.C."/>
            <person name="Koo H."/>
            <person name="Kravitz S."/>
            <person name="Kriventseva E.V."/>
            <person name="Kulp D."/>
            <person name="Labutti K."/>
            <person name="Lee E."/>
            <person name="Li S."/>
            <person name="Lovin D.D."/>
            <person name="Mao C."/>
            <person name="Mauceli E."/>
            <person name="Menck C.F."/>
            <person name="Miller J.R."/>
            <person name="Montgomery P."/>
            <person name="Mori A."/>
            <person name="Nascimento A.L."/>
            <person name="Naveira H.F."/>
            <person name="Nusbaum C."/>
            <person name="O'leary S."/>
            <person name="Orvis J."/>
            <person name="Pertea M."/>
            <person name="Quesneville H."/>
            <person name="Reidenbach K.R."/>
            <person name="Rogers Y.H."/>
            <person name="Roth C.W."/>
            <person name="Schneider J.R."/>
            <person name="Schatz M."/>
            <person name="Shumway M."/>
            <person name="Stanke M."/>
            <person name="Stinson E.O."/>
            <person name="Tubio J.M."/>
            <person name="Vanzee J.P."/>
            <person name="Verjovski-Almeida S."/>
            <person name="Werner D."/>
            <person name="White O."/>
            <person name="Wyder S."/>
            <person name="Zeng Q."/>
            <person name="Zhao Q."/>
            <person name="Zhao Y."/>
            <person name="Hill C.A."/>
            <person name="Raikhel A.S."/>
            <person name="Soares M.B."/>
            <person name="Knudson D.L."/>
            <person name="Lee N.H."/>
            <person name="Galagan J."/>
            <person name="Salzberg S.L."/>
            <person name="Paulsen I.T."/>
            <person name="Dimopoulos G."/>
            <person name="Collins F.H."/>
            <person name="Birren B."/>
            <person name="Fraser-Liggett C.M."/>
            <person name="Severson D.W."/>
        </authorList>
    </citation>
    <scope>NUCLEOTIDE SEQUENCE [LARGE SCALE GENOMIC DNA]</scope>
    <source>
        <strain evidence="7">Liverpool</strain>
    </source>
</reference>
<gene>
    <name evidence="7" type="ORF">AaeL_AAEL001452</name>
</gene>
<dbReference type="PANTHER" id="PTHR33588">
    <property type="entry name" value="CILIA- AND FLAGELLA-ASSOCIATED PROTEIN 299"/>
    <property type="match status" value="1"/>
</dbReference>
<dbReference type="AlphaFoldDB" id="A0A1S4EYT3"/>
<name>A0A1S4EYT3_AEDAE</name>
<evidence type="ECO:0000256" key="2">
    <source>
        <dbReference type="ARBA" id="ARBA00004123"/>
    </source>
</evidence>
<reference evidence="7" key="1">
    <citation type="submission" date="2005-10" db="EMBL/GenBank/DDBJ databases">
        <authorList>
            <person name="Loftus B.J."/>
            <person name="Nene V.M."/>
            <person name="Hannick L.I."/>
            <person name="Bidwell S."/>
            <person name="Haas B."/>
            <person name="Amedeo P."/>
            <person name="Orvis J."/>
            <person name="Wortman J.R."/>
            <person name="White O.R."/>
            <person name="Salzberg S."/>
            <person name="Shumway M."/>
            <person name="Koo H."/>
            <person name="Zhao Y."/>
            <person name="Holmes M."/>
            <person name="Miller J."/>
            <person name="Schatz M."/>
            <person name="Pop M."/>
            <person name="Pai G."/>
            <person name="Utterback T."/>
            <person name="Rogers Y.-H."/>
            <person name="Kravitz S."/>
            <person name="Fraser C.M."/>
        </authorList>
    </citation>
    <scope>NUCLEOTIDE SEQUENCE</scope>
    <source>
        <strain evidence="7">Liverpool</strain>
    </source>
</reference>
<evidence type="ECO:0000256" key="4">
    <source>
        <dbReference type="ARBA" id="ARBA00021436"/>
    </source>
</evidence>
<keyword evidence="5" id="KW-0963">Cytoplasm</keyword>
<dbReference type="InterPro" id="IPR027887">
    <property type="entry name" value="DUF4464"/>
</dbReference>
<accession>A0A1S4EYT3</accession>
<dbReference type="EMBL" id="CH477218">
    <property type="protein sequence ID" value="EAT47442.1"/>
    <property type="molecule type" value="Genomic_DNA"/>
</dbReference>
<evidence type="ECO:0000313" key="8">
    <source>
        <dbReference type="Proteomes" id="UP000682892"/>
    </source>
</evidence>